<dbReference type="AlphaFoldDB" id="Q5CZF9"/>
<dbReference type="Proteomes" id="UP000006731">
    <property type="component" value="Plasmid pBF9343"/>
</dbReference>
<dbReference type="PaxDb" id="272559-BF9343_p09"/>
<reference evidence="1 2" key="1">
    <citation type="journal article" date="2005" name="Science">
        <title>Extensive DNA inversions in the B. fragilis genome control variable gene expression.</title>
        <authorList>
            <person name="Cerdeno-Tarraga A.M."/>
            <person name="Patrick S."/>
            <person name="Crosmann L."/>
            <person name="Blakely G."/>
            <person name="Abratt V."/>
            <person name="Lennard N."/>
            <person name="Duerden B."/>
            <person name="Poxton I."/>
            <person name="Harris B."/>
            <person name="Quail M.A."/>
            <person name="Barron A."/>
            <person name="Clarck L."/>
            <person name="Corton C."/>
            <person name="Doggett J."/>
            <person name="Holden M.T.G."/>
            <person name="Larke N."/>
            <person name="Line A."/>
            <person name="Lord A."/>
            <person name="Norbertczak H."/>
            <person name="Ormond D."/>
            <person name="Price C."/>
            <person name="Rabbinowitsch E."/>
            <person name="Woodward J."/>
            <person name="Barrel B.G."/>
            <person name="Parkhill J."/>
        </authorList>
    </citation>
    <scope>NUCLEOTIDE SEQUENCE [LARGE SCALE GENOMIC DNA]</scope>
    <source>
        <strain evidence="2">ATCC 25285 / DSM 2151 / CCUG 4856 / JCM 11019 / LMG 10263 / NCTC 9343 / Onslow / VPI 2553 / EN-2</strain>
        <plasmid evidence="1">pBF9343</plasmid>
    </source>
</reference>
<organism evidence="1 2">
    <name type="scientific">Bacteroides fragilis (strain ATCC 25285 / DSM 2151 / CCUG 4856 / JCM 11019 / LMG 10263 / NCTC 9343 / Onslow / VPI 2553 / EN-2)</name>
    <dbReference type="NCBI Taxonomy" id="272559"/>
    <lineage>
        <taxon>Bacteria</taxon>
        <taxon>Pseudomonadati</taxon>
        <taxon>Bacteroidota</taxon>
        <taxon>Bacteroidia</taxon>
        <taxon>Bacteroidales</taxon>
        <taxon>Bacteroidaceae</taxon>
        <taxon>Bacteroides</taxon>
    </lineage>
</organism>
<geneLocation type="plasmid" evidence="1 2">
    <name>pBF9343</name>
</geneLocation>
<name>Q5CZF9_BACFN</name>
<dbReference type="EMBL" id="CR626928">
    <property type="protein sequence ID" value="CAH05723.1"/>
    <property type="molecule type" value="Genomic_DNA"/>
</dbReference>
<evidence type="ECO:0000313" key="1">
    <source>
        <dbReference type="EMBL" id="CAH05723.1"/>
    </source>
</evidence>
<keyword evidence="2" id="KW-1185">Reference proteome</keyword>
<gene>
    <name evidence="1" type="ORF">BF9343_p09</name>
</gene>
<sequence length="163" mass="19628">MLNVSYNKNIDRMFIEYKVYRKMSDWKPFISRDELPSCQMMGKKKFVGKKAKIEAVYRLTGKRLSEDYTTEQINNYLTVELFNTSLWHKYRKIYNEVSNEKEVVVENYNYQYTLVVELEDKSNPLLDEEKIIHFILCELFGTPCEMYKGLKNPIISLRKDYDR</sequence>
<protein>
    <submittedName>
        <fullName evidence="1">Uncharacterized protein</fullName>
    </submittedName>
</protein>
<dbReference type="KEGG" id="bfs:BF9343_p09"/>
<dbReference type="HOGENOM" id="CLU_1709612_0_0_10"/>
<evidence type="ECO:0000313" key="2">
    <source>
        <dbReference type="Proteomes" id="UP000006731"/>
    </source>
</evidence>
<proteinExistence type="predicted"/>
<keyword evidence="1" id="KW-0614">Plasmid</keyword>
<dbReference type="eggNOG" id="ENOG5032ANF">
    <property type="taxonomic scope" value="Bacteria"/>
</dbReference>
<accession>Q5CZF9</accession>